<dbReference type="Pfam" id="PF15594">
    <property type="entry name" value="Imm50"/>
    <property type="match status" value="1"/>
</dbReference>
<dbReference type="InterPro" id="IPR028957">
    <property type="entry name" value="Imm50"/>
</dbReference>
<organism evidence="1">
    <name type="scientific">Streptomyces sp. R08</name>
    <dbReference type="NCBI Taxonomy" id="3238624"/>
    <lineage>
        <taxon>Bacteria</taxon>
        <taxon>Bacillati</taxon>
        <taxon>Actinomycetota</taxon>
        <taxon>Actinomycetes</taxon>
        <taxon>Kitasatosporales</taxon>
        <taxon>Streptomycetaceae</taxon>
        <taxon>Streptomyces</taxon>
    </lineage>
</organism>
<dbReference type="EMBL" id="CP163431">
    <property type="protein sequence ID" value="XDQ04261.1"/>
    <property type="molecule type" value="Genomic_DNA"/>
</dbReference>
<accession>A0AB39MCS2</accession>
<dbReference type="RefSeq" id="WP_369189897.1">
    <property type="nucleotide sequence ID" value="NZ_CP163431.1"/>
</dbReference>
<evidence type="ECO:0000313" key="1">
    <source>
        <dbReference type="EMBL" id="XDQ04261.1"/>
    </source>
</evidence>
<dbReference type="AlphaFoldDB" id="A0AB39MCS2"/>
<reference evidence="1" key="1">
    <citation type="submission" date="2024-07" db="EMBL/GenBank/DDBJ databases">
        <authorList>
            <person name="Yu S.T."/>
        </authorList>
    </citation>
    <scope>NUCLEOTIDE SEQUENCE</scope>
    <source>
        <strain evidence="1">R08</strain>
    </source>
</reference>
<name>A0AB39MCS2_9ACTN</name>
<gene>
    <name evidence="1" type="ORF">AB5J58_30730</name>
</gene>
<proteinExistence type="predicted"/>
<protein>
    <submittedName>
        <fullName evidence="1">Imm50 family immunity protein</fullName>
    </submittedName>
</protein>
<sequence length="165" mass="18868">MTFDAFLVNREVLQSLYGKVPDLSEVRIRSINLNWRGPSVTLRVDLPRFPDSAPQEWIDEQMDTVQCQFRFLAVDAISLTEWDPPATAGIEMTPFGTERRMRVRTDGHGVEFAFDCSESVTVGHVSAFRKHADGSDGERHLFMSRVDSLRHSSLPAMDEKTFYER</sequence>